<feature type="compositionally biased region" description="Low complexity" evidence="1">
    <location>
        <begin position="479"/>
        <end position="521"/>
    </location>
</feature>
<dbReference type="InterPro" id="IPR036582">
    <property type="entry name" value="Mao_N_sf"/>
</dbReference>
<evidence type="ECO:0000256" key="2">
    <source>
        <dbReference type="SAM" id="SignalP"/>
    </source>
</evidence>
<gene>
    <name evidence="4" type="ORF">B5M42_02620</name>
</gene>
<dbReference type="EMBL" id="MYFO01000002">
    <property type="protein sequence ID" value="TFE91356.1"/>
    <property type="molecule type" value="Genomic_DNA"/>
</dbReference>
<dbReference type="RefSeq" id="WP_134749421.1">
    <property type="nucleotide sequence ID" value="NZ_MYFO02000004.1"/>
</dbReference>
<feature type="chain" id="PRO_5039035373" description="Copper amine oxidase-like N-terminal domain-containing protein" evidence="2">
    <location>
        <begin position="23"/>
        <end position="852"/>
    </location>
</feature>
<protein>
    <recommendedName>
        <fullName evidence="3">Copper amine oxidase-like N-terminal domain-containing protein</fullName>
    </recommendedName>
</protein>
<evidence type="ECO:0000313" key="4">
    <source>
        <dbReference type="EMBL" id="TFE91356.1"/>
    </source>
</evidence>
<dbReference type="Pfam" id="PF09826">
    <property type="entry name" value="Beta_propel"/>
    <property type="match status" value="1"/>
</dbReference>
<name>A0A4Y8Q9E5_9BACL</name>
<dbReference type="Pfam" id="PF07833">
    <property type="entry name" value="Cu_amine_oxidN1"/>
    <property type="match status" value="1"/>
</dbReference>
<comment type="caution">
    <text evidence="4">The sequence shown here is derived from an EMBL/GenBank/DDBJ whole genome shotgun (WGS) entry which is preliminary data.</text>
</comment>
<reference evidence="4 5" key="1">
    <citation type="submission" date="2017-03" db="EMBL/GenBank/DDBJ databases">
        <title>Isolation of Levoglucosan Utilizing Bacteria.</title>
        <authorList>
            <person name="Arya A.S."/>
        </authorList>
    </citation>
    <scope>NUCLEOTIDE SEQUENCE [LARGE SCALE GENOMIC DNA]</scope>
    <source>
        <strain evidence="4 5">MEC069</strain>
    </source>
</reference>
<keyword evidence="2" id="KW-0732">Signal</keyword>
<dbReference type="InterPro" id="IPR019198">
    <property type="entry name" value="Beta_propeller_containing"/>
</dbReference>
<accession>A0A4Y8Q9E5</accession>
<dbReference type="Gene3D" id="3.30.457.10">
    <property type="entry name" value="Copper amine oxidase-like, N-terminal domain"/>
    <property type="match status" value="1"/>
</dbReference>
<dbReference type="Proteomes" id="UP000298246">
    <property type="component" value="Unassembled WGS sequence"/>
</dbReference>
<dbReference type="SUPFAM" id="SSF55383">
    <property type="entry name" value="Copper amine oxidase, domain N"/>
    <property type="match status" value="1"/>
</dbReference>
<dbReference type="OrthoDB" id="9778998at2"/>
<organism evidence="4 5">
    <name type="scientific">Paenibacillus athensensis</name>
    <dbReference type="NCBI Taxonomy" id="1967502"/>
    <lineage>
        <taxon>Bacteria</taxon>
        <taxon>Bacillati</taxon>
        <taxon>Bacillota</taxon>
        <taxon>Bacilli</taxon>
        <taxon>Bacillales</taxon>
        <taxon>Paenibacillaceae</taxon>
        <taxon>Paenibacillus</taxon>
    </lineage>
</organism>
<dbReference type="InterPro" id="IPR012854">
    <property type="entry name" value="Cu_amine_oxidase-like_N"/>
</dbReference>
<proteinExistence type="predicted"/>
<feature type="region of interest" description="Disordered" evidence="1">
    <location>
        <begin position="479"/>
        <end position="528"/>
    </location>
</feature>
<keyword evidence="5" id="KW-1185">Reference proteome</keyword>
<feature type="signal peptide" evidence="2">
    <location>
        <begin position="1"/>
        <end position="22"/>
    </location>
</feature>
<dbReference type="AlphaFoldDB" id="A0A4Y8Q9E5"/>
<evidence type="ECO:0000256" key="1">
    <source>
        <dbReference type="SAM" id="MobiDB-lite"/>
    </source>
</evidence>
<feature type="domain" description="Copper amine oxidase-like N-terminal" evidence="3">
    <location>
        <begin position="37"/>
        <end position="142"/>
    </location>
</feature>
<evidence type="ECO:0000259" key="3">
    <source>
        <dbReference type="Pfam" id="PF07833"/>
    </source>
</evidence>
<evidence type="ECO:0000313" key="5">
    <source>
        <dbReference type="Proteomes" id="UP000298246"/>
    </source>
</evidence>
<sequence length="852" mass="88717">MKKWALWSLVLLTAASTISATAAADSAGVRGPYPVDVEGSAIAFATAPQNVDGHLMVPIRDTADALGVSIVWDEQRQAVASAKGSASVTWTLGSRTAAGTEGGVTLEAAPYLSGGRVMVPLRTFAEAFGYFVLWNEATHSLSLQRDEHPLPLVGTADKLAQLLASSAPYYGGLTMRAAASPEKAAAPVPAPMVGAAGGGATADGMAGSGATAGEAAGNGAPGSGAAGYSETNVQVAGVDEADIVKTDGTYLYQVSGSRINVSQAVPAGQMSVVGTVDFDDGSFQPQELYVDGNRLIVIGSTLPLIQPYADAGDPVVSKRLIMPIRPQGRITTKAIVYDISDKSKLLKQRELELEGSYLSSRKIGSSLYLAANKSIYSYMLQGSAEERDSVAPAYRDSLNGDAFTVIPYAQVKYFPGAVSANYLMIGGVDLDAPGEPMQVTSVVGSGSSVYASDAYLYVATTVYPGQEAMEGPTAASMIAPAADDTSGSGAGSSAASNPATPVPTAAPTAATDAGGSDTAAVSAPAPTAGSSAIRFVPQEANTVVYRFALDRGGARPSGSGSVPGTVLNQFSLDEHAGYLRVATTSGDMWRSDEHTSKSNVYVLDGALQTAGKLEGLAPGEKIYAVRFLGDRAYVVTFKKVDPLFVLDLHDPAAPAVLGKLKIPGYSDYLHPYDATHLIGFGKDAVEAANEWDPQGSTTAYYQGMKIALFDVSDVSQPKELFKTAIGARGTDSELLYNHKALLFDQQKGLLAFPVTVTEAQAAGSGQAWEYGDFAFQGLYVYHLDLNSGFDLRGKISHLTATDLQQAGSGWYDSNRNVQRGLYVGNVLYSVSPGMIKANDLTTLAPIGELKLP</sequence>